<evidence type="ECO:0000313" key="2">
    <source>
        <dbReference type="Proteomes" id="UP000184251"/>
    </source>
</evidence>
<dbReference type="RefSeq" id="WP_073271290.1">
    <property type="nucleotide sequence ID" value="NZ_FQTU01000014.1"/>
</dbReference>
<protein>
    <submittedName>
        <fullName evidence="1">Uncharacterized protein</fullName>
    </submittedName>
</protein>
<dbReference type="EMBL" id="FQTU01000014">
    <property type="protein sequence ID" value="SHF08768.1"/>
    <property type="molecule type" value="Genomic_DNA"/>
</dbReference>
<name>A0A1M4YST0_9FIRM</name>
<gene>
    <name evidence="1" type="ORF">SAMN02746064_01839</name>
</gene>
<reference evidence="1 2" key="1">
    <citation type="submission" date="2016-11" db="EMBL/GenBank/DDBJ databases">
        <authorList>
            <person name="Jaros S."/>
            <person name="Januszkiewicz K."/>
            <person name="Wedrychowicz H."/>
        </authorList>
    </citation>
    <scope>NUCLEOTIDE SEQUENCE [LARGE SCALE GENOMIC DNA]</scope>
    <source>
        <strain evidence="1 2">DSM 14828</strain>
    </source>
</reference>
<keyword evidence="2" id="KW-1185">Reference proteome</keyword>
<organism evidence="1 2">
    <name type="scientific">Alkalibacter saccharofermentans DSM 14828</name>
    <dbReference type="NCBI Taxonomy" id="1120975"/>
    <lineage>
        <taxon>Bacteria</taxon>
        <taxon>Bacillati</taxon>
        <taxon>Bacillota</taxon>
        <taxon>Clostridia</taxon>
        <taxon>Eubacteriales</taxon>
        <taxon>Eubacteriaceae</taxon>
        <taxon>Alkalibacter</taxon>
    </lineage>
</organism>
<accession>A0A1M4YST0</accession>
<dbReference type="Proteomes" id="UP000184251">
    <property type="component" value="Unassembled WGS sequence"/>
</dbReference>
<dbReference type="AlphaFoldDB" id="A0A1M4YST0"/>
<proteinExistence type="predicted"/>
<sequence length="64" mass="7763">MKRYFITEKLNEALDADAHNSIPQKTMKHPREERWAVLILEDNRYMFSQLSGYLVNELTKDWYN</sequence>
<evidence type="ECO:0000313" key="1">
    <source>
        <dbReference type="EMBL" id="SHF08768.1"/>
    </source>
</evidence>